<dbReference type="Gene3D" id="3.90.580.10">
    <property type="entry name" value="Zinc finger, CHC2-type domain"/>
    <property type="match status" value="1"/>
</dbReference>
<name>A0A8J6NVZ2_9BACT</name>
<comment type="caution">
    <text evidence="2">The sequence shown here is derived from an EMBL/GenBank/DDBJ whole genome shotgun (WGS) entry which is preliminary data.</text>
</comment>
<protein>
    <recommendedName>
        <fullName evidence="1">Zinc finger CHC2-type domain-containing protein</fullName>
    </recommendedName>
</protein>
<dbReference type="Proteomes" id="UP000605201">
    <property type="component" value="Unassembled WGS sequence"/>
</dbReference>
<proteinExistence type="predicted"/>
<dbReference type="AlphaFoldDB" id="A0A8J6NVZ2"/>
<dbReference type="EMBL" id="JACNIG010000429">
    <property type="protein sequence ID" value="MBC8434384.1"/>
    <property type="molecule type" value="Genomic_DNA"/>
</dbReference>
<accession>A0A8J6NVZ2</accession>
<reference evidence="2 3" key="1">
    <citation type="submission" date="2020-08" db="EMBL/GenBank/DDBJ databases">
        <title>Bridging the membrane lipid divide: bacteria of the FCB group superphylum have the potential to synthesize archaeal ether lipids.</title>
        <authorList>
            <person name="Villanueva L."/>
            <person name="Von Meijenfeldt F.A.B."/>
            <person name="Westbye A.B."/>
            <person name="Yadav S."/>
            <person name="Hopmans E.C."/>
            <person name="Dutilh B.E."/>
            <person name="Sinninghe Damste J.S."/>
        </authorList>
    </citation>
    <scope>NUCLEOTIDE SEQUENCE [LARGE SCALE GENOMIC DNA]</scope>
    <source>
        <strain evidence="2">NIOZ-UU17</strain>
    </source>
</reference>
<dbReference type="GO" id="GO:0006260">
    <property type="term" value="P:DNA replication"/>
    <property type="evidence" value="ECO:0007669"/>
    <property type="project" value="InterPro"/>
</dbReference>
<dbReference type="InterPro" id="IPR036977">
    <property type="entry name" value="DNA_primase_Znf_CHC2"/>
</dbReference>
<gene>
    <name evidence="2" type="ORF">H8D96_20950</name>
</gene>
<dbReference type="Pfam" id="PF01807">
    <property type="entry name" value="Zn_ribbon_DnaG"/>
    <property type="match status" value="1"/>
</dbReference>
<sequence length="165" mass="19042">MTRRFSSHELSFLRNKIPIAHVIEDLLSLPTRNNTGKLSFACPLCKGFDTSINYKHNLARCFECRQNFNPIELVMHQRHTSFVDSVKWLKRHDCKPESKDTSIRDTQGSPPVNIGDILPKILPSLVDQKNTNPSLEAIIERILNLELQVQKLYLLIEKQSSAYQR</sequence>
<dbReference type="InterPro" id="IPR002694">
    <property type="entry name" value="Znf_CHC2"/>
</dbReference>
<feature type="domain" description="Zinc finger CHC2-type" evidence="1">
    <location>
        <begin position="8"/>
        <end position="90"/>
    </location>
</feature>
<dbReference type="SUPFAM" id="SSF57783">
    <property type="entry name" value="Zinc beta-ribbon"/>
    <property type="match status" value="1"/>
</dbReference>
<dbReference type="GO" id="GO:0003899">
    <property type="term" value="F:DNA-directed RNA polymerase activity"/>
    <property type="evidence" value="ECO:0007669"/>
    <property type="project" value="InterPro"/>
</dbReference>
<dbReference type="GO" id="GO:0003677">
    <property type="term" value="F:DNA binding"/>
    <property type="evidence" value="ECO:0007669"/>
    <property type="project" value="InterPro"/>
</dbReference>
<evidence type="ECO:0000259" key="1">
    <source>
        <dbReference type="Pfam" id="PF01807"/>
    </source>
</evidence>
<dbReference type="GO" id="GO:0008270">
    <property type="term" value="F:zinc ion binding"/>
    <property type="evidence" value="ECO:0007669"/>
    <property type="project" value="InterPro"/>
</dbReference>
<organism evidence="2 3">
    <name type="scientific">Candidatus Desulfatibia vada</name>
    <dbReference type="NCBI Taxonomy" id="2841696"/>
    <lineage>
        <taxon>Bacteria</taxon>
        <taxon>Pseudomonadati</taxon>
        <taxon>Thermodesulfobacteriota</taxon>
        <taxon>Desulfobacteria</taxon>
        <taxon>Desulfobacterales</taxon>
        <taxon>Desulfobacterales incertae sedis</taxon>
        <taxon>Candidatus Desulfatibia</taxon>
    </lineage>
</organism>
<evidence type="ECO:0000313" key="2">
    <source>
        <dbReference type="EMBL" id="MBC8434384.1"/>
    </source>
</evidence>
<evidence type="ECO:0000313" key="3">
    <source>
        <dbReference type="Proteomes" id="UP000605201"/>
    </source>
</evidence>